<protein>
    <submittedName>
        <fullName evidence="1">Uncharacterized protein</fullName>
    </submittedName>
</protein>
<gene>
    <name evidence="1" type="ORF">E2C01_066755</name>
</gene>
<proteinExistence type="predicted"/>
<sequence length="85" mass="9412">MTNRCYDQKNPLPGDLVVASGLAQARSPTICSTLEREVCFNVNLIKEAFEGGGSKVFSTKIPFALVSFLRRQFRQCWLPGLQSSS</sequence>
<accession>A0A5B7HRR2</accession>
<evidence type="ECO:0000313" key="2">
    <source>
        <dbReference type="Proteomes" id="UP000324222"/>
    </source>
</evidence>
<name>A0A5B7HRR2_PORTR</name>
<reference evidence="1 2" key="1">
    <citation type="submission" date="2019-05" db="EMBL/GenBank/DDBJ databases">
        <title>Another draft genome of Portunus trituberculatus and its Hox gene families provides insights of decapod evolution.</title>
        <authorList>
            <person name="Jeong J.-H."/>
            <person name="Song I."/>
            <person name="Kim S."/>
            <person name="Choi T."/>
            <person name="Kim D."/>
            <person name="Ryu S."/>
            <person name="Kim W."/>
        </authorList>
    </citation>
    <scope>NUCLEOTIDE SEQUENCE [LARGE SCALE GENOMIC DNA]</scope>
    <source>
        <tissue evidence="1">Muscle</tissue>
    </source>
</reference>
<comment type="caution">
    <text evidence="1">The sequence shown here is derived from an EMBL/GenBank/DDBJ whole genome shotgun (WGS) entry which is preliminary data.</text>
</comment>
<evidence type="ECO:0000313" key="1">
    <source>
        <dbReference type="EMBL" id="MPC72449.1"/>
    </source>
</evidence>
<dbReference type="EMBL" id="VSRR010034759">
    <property type="protein sequence ID" value="MPC72449.1"/>
    <property type="molecule type" value="Genomic_DNA"/>
</dbReference>
<dbReference type="AlphaFoldDB" id="A0A5B7HRR2"/>
<keyword evidence="2" id="KW-1185">Reference proteome</keyword>
<dbReference type="Proteomes" id="UP000324222">
    <property type="component" value="Unassembled WGS sequence"/>
</dbReference>
<organism evidence="1 2">
    <name type="scientific">Portunus trituberculatus</name>
    <name type="common">Swimming crab</name>
    <name type="synonym">Neptunus trituberculatus</name>
    <dbReference type="NCBI Taxonomy" id="210409"/>
    <lineage>
        <taxon>Eukaryota</taxon>
        <taxon>Metazoa</taxon>
        <taxon>Ecdysozoa</taxon>
        <taxon>Arthropoda</taxon>
        <taxon>Crustacea</taxon>
        <taxon>Multicrustacea</taxon>
        <taxon>Malacostraca</taxon>
        <taxon>Eumalacostraca</taxon>
        <taxon>Eucarida</taxon>
        <taxon>Decapoda</taxon>
        <taxon>Pleocyemata</taxon>
        <taxon>Brachyura</taxon>
        <taxon>Eubrachyura</taxon>
        <taxon>Portunoidea</taxon>
        <taxon>Portunidae</taxon>
        <taxon>Portuninae</taxon>
        <taxon>Portunus</taxon>
    </lineage>
</organism>